<dbReference type="Proteomes" id="UP000823790">
    <property type="component" value="Unassembled WGS sequence"/>
</dbReference>
<gene>
    <name evidence="3" type="ORF">J7I44_15080</name>
</gene>
<keyword evidence="4" id="KW-1185">Reference proteome</keyword>
<feature type="signal peptide" evidence="2">
    <location>
        <begin position="1"/>
        <end position="20"/>
    </location>
</feature>
<reference evidence="3 4" key="1">
    <citation type="submission" date="2021-04" db="EMBL/GenBank/DDBJ databases">
        <authorList>
            <person name="Huq M.A."/>
        </authorList>
    </citation>
    <scope>NUCLEOTIDE SEQUENCE [LARGE SCALE GENOMIC DNA]</scope>
    <source>
        <strain evidence="3 4">MAH-13</strain>
    </source>
</reference>
<feature type="chain" id="PRO_5045402811" description="YbgF trimerisation domain-containing protein" evidence="2">
    <location>
        <begin position="21"/>
        <end position="100"/>
    </location>
</feature>
<comment type="caution">
    <text evidence="3">The sequence shown here is derived from an EMBL/GenBank/DDBJ whole genome shotgun (WGS) entry which is preliminary data.</text>
</comment>
<dbReference type="RefSeq" id="WP_209622704.1">
    <property type="nucleotide sequence ID" value="NZ_JAGJRS010000034.1"/>
</dbReference>
<evidence type="ECO:0000313" key="4">
    <source>
        <dbReference type="Proteomes" id="UP000823790"/>
    </source>
</evidence>
<keyword evidence="2" id="KW-0732">Signal</keyword>
<name>A0ABS4DRE7_9GAMM</name>
<evidence type="ECO:0000256" key="1">
    <source>
        <dbReference type="SAM" id="MobiDB-lite"/>
    </source>
</evidence>
<feature type="region of interest" description="Disordered" evidence="1">
    <location>
        <begin position="55"/>
        <end position="77"/>
    </location>
</feature>
<accession>A0ABS4DRE7</accession>
<protein>
    <recommendedName>
        <fullName evidence="5">YbgF trimerisation domain-containing protein</fullName>
    </recommendedName>
</protein>
<dbReference type="EMBL" id="JAGJRS010000034">
    <property type="protein sequence ID" value="MBP1475632.1"/>
    <property type="molecule type" value="Genomic_DNA"/>
</dbReference>
<proteinExistence type="predicted"/>
<evidence type="ECO:0008006" key="5">
    <source>
        <dbReference type="Google" id="ProtNLM"/>
    </source>
</evidence>
<evidence type="ECO:0000313" key="3">
    <source>
        <dbReference type="EMBL" id="MBP1475632.1"/>
    </source>
</evidence>
<organism evidence="3 4">
    <name type="scientific">Frateuria flava</name>
    <dbReference type="NCBI Taxonomy" id="2821489"/>
    <lineage>
        <taxon>Bacteria</taxon>
        <taxon>Pseudomonadati</taxon>
        <taxon>Pseudomonadota</taxon>
        <taxon>Gammaproteobacteria</taxon>
        <taxon>Lysobacterales</taxon>
        <taxon>Rhodanobacteraceae</taxon>
        <taxon>Frateuria</taxon>
    </lineage>
</organism>
<feature type="compositionally biased region" description="Basic and acidic residues" evidence="1">
    <location>
        <begin position="59"/>
        <end position="77"/>
    </location>
</feature>
<sequence length="100" mass="11203">MRKPWLLLPLLTLAALPALADGGPEQAAVVGQRVPAKAQLQRQLRTRGAELAQLQRQLAEQESHSRQANDRLDEQDREIARLRRQLQALDDHRQGGDAGR</sequence>
<evidence type="ECO:0000256" key="2">
    <source>
        <dbReference type="SAM" id="SignalP"/>
    </source>
</evidence>